<dbReference type="Proteomes" id="UP000316270">
    <property type="component" value="Chromosome 14"/>
</dbReference>
<protein>
    <recommendedName>
        <fullName evidence="6">Replication factor A protein 3</fullName>
    </recommendedName>
</protein>
<dbReference type="AlphaFoldDB" id="A0A517LJN8"/>
<dbReference type="SUPFAM" id="SSF50249">
    <property type="entry name" value="Nucleic acid-binding proteins"/>
    <property type="match status" value="1"/>
</dbReference>
<keyword evidence="5" id="KW-1185">Reference proteome</keyword>
<dbReference type="GO" id="GO:0006298">
    <property type="term" value="P:mismatch repair"/>
    <property type="evidence" value="ECO:0007669"/>
    <property type="project" value="TreeGrafter"/>
</dbReference>
<dbReference type="InterPro" id="IPR013970">
    <property type="entry name" value="Rfa2"/>
</dbReference>
<dbReference type="GO" id="GO:0035861">
    <property type="term" value="C:site of double-strand break"/>
    <property type="evidence" value="ECO:0007669"/>
    <property type="project" value="TreeGrafter"/>
</dbReference>
<organism evidence="4 5">
    <name type="scientific">Venturia effusa</name>
    <dbReference type="NCBI Taxonomy" id="50376"/>
    <lineage>
        <taxon>Eukaryota</taxon>
        <taxon>Fungi</taxon>
        <taxon>Dikarya</taxon>
        <taxon>Ascomycota</taxon>
        <taxon>Pezizomycotina</taxon>
        <taxon>Dothideomycetes</taxon>
        <taxon>Pleosporomycetidae</taxon>
        <taxon>Venturiales</taxon>
        <taxon>Venturiaceae</taxon>
        <taxon>Venturia</taxon>
    </lineage>
</organism>
<name>A0A517LJN8_9PEZI</name>
<gene>
    <name evidence="4" type="ORF">FKW77_001522</name>
</gene>
<accession>A0A517LJN8</accession>
<dbReference type="GO" id="GO:0000724">
    <property type="term" value="P:double-strand break repair via homologous recombination"/>
    <property type="evidence" value="ECO:0007669"/>
    <property type="project" value="TreeGrafter"/>
</dbReference>
<dbReference type="GO" id="GO:0006289">
    <property type="term" value="P:nucleotide-excision repair"/>
    <property type="evidence" value="ECO:0007669"/>
    <property type="project" value="TreeGrafter"/>
</dbReference>
<comment type="similarity">
    <text evidence="2">Belongs to the replication factor A protein 3 family.</text>
</comment>
<dbReference type="OrthoDB" id="188186at2759"/>
<comment type="subcellular location">
    <subcellularLocation>
        <location evidence="1">Nucleus</location>
    </subcellularLocation>
</comment>
<proteinExistence type="inferred from homology"/>
<sequence>MSEATPRITAAYLEQFQGQGQTVRVVGRVTQLRGDHAVIDAGGSITVHLTRDSHLREGNAVEIVGKVKNDLSIQTLMATDFGDNFDLTAAEAVVEATHRYKEIFYGDD</sequence>
<evidence type="ECO:0000313" key="4">
    <source>
        <dbReference type="EMBL" id="QDS75855.1"/>
    </source>
</evidence>
<dbReference type="InterPro" id="IPR012340">
    <property type="entry name" value="NA-bd_OB-fold"/>
</dbReference>
<evidence type="ECO:0000256" key="3">
    <source>
        <dbReference type="ARBA" id="ARBA00023242"/>
    </source>
</evidence>
<dbReference type="EMBL" id="CP042198">
    <property type="protein sequence ID" value="QDS75855.1"/>
    <property type="molecule type" value="Genomic_DNA"/>
</dbReference>
<dbReference type="Pfam" id="PF08661">
    <property type="entry name" value="Rep_fac-A_3"/>
    <property type="match status" value="1"/>
</dbReference>
<evidence type="ECO:0000256" key="2">
    <source>
        <dbReference type="ARBA" id="ARBA00009761"/>
    </source>
</evidence>
<dbReference type="GO" id="GO:0005662">
    <property type="term" value="C:DNA replication factor A complex"/>
    <property type="evidence" value="ECO:0007669"/>
    <property type="project" value="TreeGrafter"/>
</dbReference>
<keyword evidence="3" id="KW-0539">Nucleus</keyword>
<dbReference type="GO" id="GO:0006284">
    <property type="term" value="P:base-excision repair"/>
    <property type="evidence" value="ECO:0007669"/>
    <property type="project" value="TreeGrafter"/>
</dbReference>
<reference evidence="4 5" key="1">
    <citation type="submission" date="2019-07" db="EMBL/GenBank/DDBJ databases">
        <title>Finished genome of Venturia effusa.</title>
        <authorList>
            <person name="Young C.A."/>
            <person name="Cox M.P."/>
            <person name="Ganley A.R.D."/>
            <person name="David W.J."/>
        </authorList>
    </citation>
    <scope>NUCLEOTIDE SEQUENCE [LARGE SCALE GENOMIC DNA]</scope>
    <source>
        <strain evidence="5">albino</strain>
    </source>
</reference>
<dbReference type="CDD" id="cd04479">
    <property type="entry name" value="RPA3"/>
    <property type="match status" value="1"/>
</dbReference>
<dbReference type="Gene3D" id="2.40.50.140">
    <property type="entry name" value="Nucleic acid-binding proteins"/>
    <property type="match status" value="1"/>
</dbReference>
<dbReference type="GO" id="GO:0003697">
    <property type="term" value="F:single-stranded DNA binding"/>
    <property type="evidence" value="ECO:0007669"/>
    <property type="project" value="TreeGrafter"/>
</dbReference>
<dbReference type="GO" id="GO:0006260">
    <property type="term" value="P:DNA replication"/>
    <property type="evidence" value="ECO:0007669"/>
    <property type="project" value="InterPro"/>
</dbReference>
<dbReference type="STRING" id="50376.A0A517LJN8"/>
<dbReference type="PANTHER" id="PTHR15114:SF1">
    <property type="entry name" value="REPLICATION PROTEIN A 14 KDA SUBUNIT"/>
    <property type="match status" value="1"/>
</dbReference>
<evidence type="ECO:0008006" key="6">
    <source>
        <dbReference type="Google" id="ProtNLM"/>
    </source>
</evidence>
<dbReference type="PANTHER" id="PTHR15114">
    <property type="entry name" value="REPLICATION PROTEIN A3"/>
    <property type="match status" value="1"/>
</dbReference>
<dbReference type="FunFam" id="2.40.50.140:FF:000271">
    <property type="entry name" value="Similar to ssDNA binding protein Ssb3"/>
    <property type="match status" value="1"/>
</dbReference>
<dbReference type="GO" id="GO:0003684">
    <property type="term" value="F:damaged DNA binding"/>
    <property type="evidence" value="ECO:0007669"/>
    <property type="project" value="TreeGrafter"/>
</dbReference>
<evidence type="ECO:0000256" key="1">
    <source>
        <dbReference type="ARBA" id="ARBA00004123"/>
    </source>
</evidence>
<evidence type="ECO:0000313" key="5">
    <source>
        <dbReference type="Proteomes" id="UP000316270"/>
    </source>
</evidence>